<gene>
    <name evidence="3" type="ORF">GPM918_LOCUS31701</name>
    <name evidence="2" type="ORF">OVA965_LOCUS24377</name>
    <name evidence="5" type="ORF">SRO942_LOCUS32347</name>
    <name evidence="4" type="ORF">TMI583_LOCUS25097</name>
</gene>
<organism evidence="3 6">
    <name type="scientific">Didymodactylos carnosus</name>
    <dbReference type="NCBI Taxonomy" id="1234261"/>
    <lineage>
        <taxon>Eukaryota</taxon>
        <taxon>Metazoa</taxon>
        <taxon>Spiralia</taxon>
        <taxon>Gnathifera</taxon>
        <taxon>Rotifera</taxon>
        <taxon>Eurotatoria</taxon>
        <taxon>Bdelloidea</taxon>
        <taxon>Philodinida</taxon>
        <taxon>Philodinidae</taxon>
        <taxon>Didymodactylos</taxon>
    </lineage>
</organism>
<evidence type="ECO:0000313" key="4">
    <source>
        <dbReference type="EMBL" id="CAF4018510.1"/>
    </source>
</evidence>
<evidence type="ECO:0000313" key="2">
    <source>
        <dbReference type="EMBL" id="CAF1209459.1"/>
    </source>
</evidence>
<protein>
    <submittedName>
        <fullName evidence="3">Uncharacterized protein</fullName>
    </submittedName>
</protein>
<dbReference type="EMBL" id="CAJOBA010036190">
    <property type="protein sequence ID" value="CAF4018510.1"/>
    <property type="molecule type" value="Genomic_DNA"/>
</dbReference>
<dbReference type="EMBL" id="CAJNOQ010015740">
    <property type="protein sequence ID" value="CAF1367729.1"/>
    <property type="molecule type" value="Genomic_DNA"/>
</dbReference>
<keyword evidence="6" id="KW-1185">Reference proteome</keyword>
<evidence type="ECO:0000313" key="3">
    <source>
        <dbReference type="EMBL" id="CAF1367729.1"/>
    </source>
</evidence>
<dbReference type="AlphaFoldDB" id="A0A815IG62"/>
<dbReference type="Proteomes" id="UP000677228">
    <property type="component" value="Unassembled WGS sequence"/>
</dbReference>
<feature type="compositionally biased region" description="Basic and acidic residues" evidence="1">
    <location>
        <begin position="425"/>
        <end position="449"/>
    </location>
</feature>
<dbReference type="EMBL" id="CAJNOK010014658">
    <property type="protein sequence ID" value="CAF1209459.1"/>
    <property type="molecule type" value="Genomic_DNA"/>
</dbReference>
<comment type="caution">
    <text evidence="3">The sequence shown here is derived from an EMBL/GenBank/DDBJ whole genome shotgun (WGS) entry which is preliminary data.</text>
</comment>
<proteinExistence type="predicted"/>
<evidence type="ECO:0000313" key="5">
    <source>
        <dbReference type="EMBL" id="CAF4251006.1"/>
    </source>
</evidence>
<feature type="compositionally biased region" description="Polar residues" evidence="1">
    <location>
        <begin position="411"/>
        <end position="424"/>
    </location>
</feature>
<dbReference type="Proteomes" id="UP000682733">
    <property type="component" value="Unassembled WGS sequence"/>
</dbReference>
<sequence>MASNYAPDDGGVPQSLTNSSMDFEVLSESTNSLPITIGCDTFILRISELLDLEDSKVAQLLTTGLQGLIYFKTDITPAVYTAQMSDDSHLLTLLKQHFELQWQSVPEQQWFQTFLREQKVELPGVYDQFLTRTAEYGSKYQKDNSILALVIQFLFDLDDQTINVLFDDIWKTLIAFGRQGLKHYSELLPPALVEVQMTDDTSPLCLALKQYYEPTLKALFKENAITNRMNLVPTTVNCVVNNGWWLGLNDLKVKNSIASKKFSVLIQSLEQYLNDNNLLKPDDLVKKKTDSHSAEIVNTATANAPLSVQNASANIELSTLMNDSLLQNSEKLNILTQTITSSTQSALPPNAVVQASRDQVLASPSAADKNDVSPHYYTIPDTVPLPAKTDSEAKEVASSLDVRTTDRKSTTPEFMSASQLSLHLQSDDKSQDELPETTKRELREKDLRTPKFLKQSLGL</sequence>
<dbReference type="Proteomes" id="UP000663829">
    <property type="component" value="Unassembled WGS sequence"/>
</dbReference>
<name>A0A815IG62_9BILA</name>
<evidence type="ECO:0000256" key="1">
    <source>
        <dbReference type="SAM" id="MobiDB-lite"/>
    </source>
</evidence>
<evidence type="ECO:0000313" key="6">
    <source>
        <dbReference type="Proteomes" id="UP000663829"/>
    </source>
</evidence>
<accession>A0A815IG62</accession>
<reference evidence="3" key="1">
    <citation type="submission" date="2021-02" db="EMBL/GenBank/DDBJ databases">
        <authorList>
            <person name="Nowell W R."/>
        </authorList>
    </citation>
    <scope>NUCLEOTIDE SEQUENCE</scope>
</reference>
<feature type="region of interest" description="Disordered" evidence="1">
    <location>
        <begin position="395"/>
        <end position="459"/>
    </location>
</feature>
<dbReference type="EMBL" id="CAJOBC010073613">
    <property type="protein sequence ID" value="CAF4251006.1"/>
    <property type="molecule type" value="Genomic_DNA"/>
</dbReference>
<dbReference type="Proteomes" id="UP000681722">
    <property type="component" value="Unassembled WGS sequence"/>
</dbReference>